<protein>
    <submittedName>
        <fullName evidence="3">Transposase</fullName>
    </submittedName>
</protein>
<dbReference type="Pfam" id="PF13276">
    <property type="entry name" value="HTH_21"/>
    <property type="match status" value="1"/>
</dbReference>
<name>B1X328_CROS5</name>
<organism evidence="3 4">
    <name type="scientific">Crocosphaera subtropica (strain ATCC 51142 / BH68)</name>
    <name type="common">Cyanothece sp. (strain ATCC 51142)</name>
    <dbReference type="NCBI Taxonomy" id="43989"/>
    <lineage>
        <taxon>Bacteria</taxon>
        <taxon>Bacillati</taxon>
        <taxon>Cyanobacteriota</taxon>
        <taxon>Cyanophyceae</taxon>
        <taxon>Oscillatoriophycideae</taxon>
        <taxon>Chroococcales</taxon>
        <taxon>Aphanothecaceae</taxon>
        <taxon>Crocosphaera</taxon>
        <taxon>Crocosphaera subtropica</taxon>
    </lineage>
</organism>
<evidence type="ECO:0000259" key="2">
    <source>
        <dbReference type="PROSITE" id="PS50994"/>
    </source>
</evidence>
<dbReference type="KEGG" id="cyt:cce_5193"/>
<dbReference type="PROSITE" id="PS50994">
    <property type="entry name" value="INTEGRASE"/>
    <property type="match status" value="1"/>
</dbReference>
<dbReference type="AlphaFoldDB" id="B1X328"/>
<dbReference type="EMBL" id="CP000807">
    <property type="protein sequence ID" value="ACB54539.1"/>
    <property type="molecule type" value="Genomic_DNA"/>
</dbReference>
<feature type="domain" description="Integrase catalytic" evidence="2">
    <location>
        <begin position="71"/>
        <end position="229"/>
    </location>
</feature>
<gene>
    <name evidence="3" type="ordered locus">cce_5193</name>
</gene>
<evidence type="ECO:0000313" key="4">
    <source>
        <dbReference type="Proteomes" id="UP000001203"/>
    </source>
</evidence>
<dbReference type="PANTHER" id="PTHR46889:SF4">
    <property type="entry name" value="TRANSPOSASE INSO FOR INSERTION SEQUENCE ELEMENT IS911B-RELATED"/>
    <property type="match status" value="1"/>
</dbReference>
<proteinExistence type="predicted"/>
<dbReference type="eggNOG" id="COG2801">
    <property type="taxonomic scope" value="Bacteria"/>
</dbReference>
<dbReference type="GO" id="GO:0003676">
    <property type="term" value="F:nucleic acid binding"/>
    <property type="evidence" value="ECO:0007669"/>
    <property type="project" value="InterPro"/>
</dbReference>
<reference evidence="3 4" key="1">
    <citation type="journal article" date="2008" name="Proc. Natl. Acad. Sci. U.S.A.">
        <title>The genome of Cyanothece 51142, a unicellular diazotrophic cyanobacterium important in the marine nitrogen cycle.</title>
        <authorList>
            <person name="Welsh E.A."/>
            <person name="Liberton M."/>
            <person name="Stoeckel J."/>
            <person name="Loh T."/>
            <person name="Elvitigala T."/>
            <person name="Wang C."/>
            <person name="Wollam A."/>
            <person name="Fulton R.S."/>
            <person name="Clifton S.W."/>
            <person name="Jacobs J.M."/>
            <person name="Aurora R."/>
            <person name="Ghosh B.K."/>
            <person name="Sherman L.A."/>
            <person name="Smith R.D."/>
            <person name="Wilson R.K."/>
            <person name="Pakrasi H.B."/>
        </authorList>
    </citation>
    <scope>NUCLEOTIDE SEQUENCE [LARGE SCALE GENOMIC DNA]</scope>
    <source>
        <strain evidence="4">ATCC 51142 / BH68</strain>
    </source>
</reference>
<dbReference type="Pfam" id="PF00665">
    <property type="entry name" value="rve"/>
    <property type="match status" value="1"/>
</dbReference>
<dbReference type="InterPro" id="IPR025948">
    <property type="entry name" value="HTH-like_dom"/>
</dbReference>
<dbReference type="STRING" id="43989.cce_5193"/>
<dbReference type="InterPro" id="IPR012337">
    <property type="entry name" value="RNaseH-like_sf"/>
</dbReference>
<evidence type="ECO:0000256" key="1">
    <source>
        <dbReference type="ARBA" id="ARBA00002286"/>
    </source>
</evidence>
<dbReference type="Proteomes" id="UP000001203">
    <property type="component" value="Chromosome linear"/>
</dbReference>
<dbReference type="PANTHER" id="PTHR46889">
    <property type="entry name" value="TRANSPOSASE INSF FOR INSERTION SEQUENCE IS3B-RELATED"/>
    <property type="match status" value="1"/>
</dbReference>
<dbReference type="NCBIfam" id="NF033516">
    <property type="entry name" value="transpos_IS3"/>
    <property type="match status" value="1"/>
</dbReference>
<accession>B1X328</accession>
<comment type="function">
    <text evidence="1">Involved in the transposition of the insertion sequence.</text>
</comment>
<keyword evidence="4" id="KW-1185">Reference proteome</keyword>
<dbReference type="GO" id="GO:0015074">
    <property type="term" value="P:DNA integration"/>
    <property type="evidence" value="ECO:0007669"/>
    <property type="project" value="InterPro"/>
</dbReference>
<sequence>MKLIDQQYTQTPFYGIRRMTACLQKQGYQVNHKRVARLMRKMGLETIYPRPKLSQSDDNHRRYPYLLNDLTIDQPNQVWCSDITYIRMPKGFVYLVAIMDWYSRFVLAWQLSNTLEVSFCLQALAIAAKWGKPEIFNSDQGSQYTSREFVDSLENLGITISQDGRGRVFDNIFIERLWRSVKYEEVYLKDYSTVAIALENLSNYFEFYNYRRLHQSLGYQCPATIHFQD</sequence>
<dbReference type="HOGENOM" id="CLU_027402_4_1_3"/>
<evidence type="ECO:0000313" key="3">
    <source>
        <dbReference type="EMBL" id="ACB54539.1"/>
    </source>
</evidence>
<dbReference type="SUPFAM" id="SSF53098">
    <property type="entry name" value="Ribonuclease H-like"/>
    <property type="match status" value="1"/>
</dbReference>
<dbReference type="InterPro" id="IPR048020">
    <property type="entry name" value="Transpos_IS3"/>
</dbReference>
<dbReference type="InterPro" id="IPR050900">
    <property type="entry name" value="Transposase_IS3/IS150/IS904"/>
</dbReference>
<dbReference type="InterPro" id="IPR001584">
    <property type="entry name" value="Integrase_cat-core"/>
</dbReference>
<dbReference type="InterPro" id="IPR036397">
    <property type="entry name" value="RNaseH_sf"/>
</dbReference>
<dbReference type="Gene3D" id="3.30.420.10">
    <property type="entry name" value="Ribonuclease H-like superfamily/Ribonuclease H"/>
    <property type="match status" value="1"/>
</dbReference>